<accession>A0A6N6JL20</accession>
<feature type="region of interest" description="Disordered" evidence="1">
    <location>
        <begin position="1"/>
        <end position="41"/>
    </location>
</feature>
<gene>
    <name evidence="2" type="ORF">KIN_36440</name>
</gene>
<evidence type="ECO:0000313" key="3">
    <source>
        <dbReference type="Proteomes" id="UP000436822"/>
    </source>
</evidence>
<feature type="compositionally biased region" description="Basic and acidic residues" evidence="1">
    <location>
        <begin position="14"/>
        <end position="23"/>
    </location>
</feature>
<reference evidence="2 3" key="1">
    <citation type="submission" date="2019-12" db="EMBL/GenBank/DDBJ databases">
        <title>Litoreibacter badius sp. nov., a novel bacteriochlorophyll a-containing bacterium in the genus Litoreibacter.</title>
        <authorList>
            <person name="Kanamuro M."/>
            <person name="Takabe Y."/>
            <person name="Mori K."/>
            <person name="Takaichi S."/>
            <person name="Hanada S."/>
        </authorList>
    </citation>
    <scope>NUCLEOTIDE SEQUENCE [LARGE SCALE GENOMIC DNA]</scope>
    <source>
        <strain evidence="2 3">K6</strain>
    </source>
</reference>
<dbReference type="EMBL" id="BLJE01000005">
    <property type="protein sequence ID" value="GFE66570.1"/>
    <property type="molecule type" value="Genomic_DNA"/>
</dbReference>
<comment type="caution">
    <text evidence="2">The sequence shown here is derived from an EMBL/GenBank/DDBJ whole genome shotgun (WGS) entry which is preliminary data.</text>
</comment>
<evidence type="ECO:0000256" key="1">
    <source>
        <dbReference type="SAM" id="MobiDB-lite"/>
    </source>
</evidence>
<evidence type="ECO:0000313" key="2">
    <source>
        <dbReference type="EMBL" id="GFE66570.1"/>
    </source>
</evidence>
<sequence length="97" mass="10638">MSDDPRIYHNPALRSREAVRDSDEASAPKGRPSSPTSVRPEMIAGMPRLLRGAHDLSDEAFRAPGRRSFVADTPRLDADVAIALAHARTFPKSDMAR</sequence>
<name>A0A6N6JL20_9RHOB</name>
<keyword evidence="3" id="KW-1185">Reference proteome</keyword>
<dbReference type="Proteomes" id="UP000436822">
    <property type="component" value="Unassembled WGS sequence"/>
</dbReference>
<protein>
    <submittedName>
        <fullName evidence="2">Uncharacterized protein</fullName>
    </submittedName>
</protein>
<proteinExistence type="predicted"/>
<dbReference type="AlphaFoldDB" id="A0A6N6JL20"/>
<organism evidence="2 3">
    <name type="scientific">Litoreibacter roseus</name>
    <dbReference type="NCBI Taxonomy" id="2601869"/>
    <lineage>
        <taxon>Bacteria</taxon>
        <taxon>Pseudomonadati</taxon>
        <taxon>Pseudomonadota</taxon>
        <taxon>Alphaproteobacteria</taxon>
        <taxon>Rhodobacterales</taxon>
        <taxon>Roseobacteraceae</taxon>
        <taxon>Litoreibacter</taxon>
    </lineage>
</organism>